<evidence type="ECO:0000256" key="3">
    <source>
        <dbReference type="ARBA" id="ARBA00022679"/>
    </source>
</evidence>
<evidence type="ECO:0000259" key="7">
    <source>
        <dbReference type="Pfam" id="PF13439"/>
    </source>
</evidence>
<evidence type="ECO:0000256" key="5">
    <source>
        <dbReference type="SAM" id="SignalP"/>
    </source>
</evidence>
<evidence type="ECO:0000256" key="1">
    <source>
        <dbReference type="ARBA" id="ARBA00021292"/>
    </source>
</evidence>
<keyword evidence="2 8" id="KW-0328">Glycosyltransferase</keyword>
<dbReference type="Pfam" id="PF00534">
    <property type="entry name" value="Glycos_transf_1"/>
    <property type="match status" value="1"/>
</dbReference>
<dbReference type="GO" id="GO:0016757">
    <property type="term" value="F:glycosyltransferase activity"/>
    <property type="evidence" value="ECO:0007669"/>
    <property type="project" value="UniProtKB-KW"/>
</dbReference>
<evidence type="ECO:0000313" key="9">
    <source>
        <dbReference type="Proteomes" id="UP001551482"/>
    </source>
</evidence>
<dbReference type="RefSeq" id="WP_358353293.1">
    <property type="nucleotide sequence ID" value="NZ_JBEZFP010000028.1"/>
</dbReference>
<keyword evidence="5" id="KW-0732">Signal</keyword>
<keyword evidence="3 8" id="KW-0808">Transferase</keyword>
<dbReference type="Proteomes" id="UP001551482">
    <property type="component" value="Unassembled WGS sequence"/>
</dbReference>
<dbReference type="InterPro" id="IPR001296">
    <property type="entry name" value="Glyco_trans_1"/>
</dbReference>
<organism evidence="8 9">
    <name type="scientific">Streptodolium elevatio</name>
    <dbReference type="NCBI Taxonomy" id="3157996"/>
    <lineage>
        <taxon>Bacteria</taxon>
        <taxon>Bacillati</taxon>
        <taxon>Actinomycetota</taxon>
        <taxon>Actinomycetes</taxon>
        <taxon>Kitasatosporales</taxon>
        <taxon>Streptomycetaceae</taxon>
        <taxon>Streptodolium</taxon>
    </lineage>
</organism>
<dbReference type="Pfam" id="PF13439">
    <property type="entry name" value="Glyco_transf_4"/>
    <property type="match status" value="1"/>
</dbReference>
<proteinExistence type="predicted"/>
<evidence type="ECO:0000256" key="4">
    <source>
        <dbReference type="SAM" id="MobiDB-lite"/>
    </source>
</evidence>
<dbReference type="SUPFAM" id="SSF53756">
    <property type="entry name" value="UDP-Glycosyltransferase/glycogen phosphorylase"/>
    <property type="match status" value="2"/>
</dbReference>
<feature type="region of interest" description="Disordered" evidence="4">
    <location>
        <begin position="608"/>
        <end position="629"/>
    </location>
</feature>
<feature type="domain" description="Glycosyltransferase subfamily 4-like N-terminal" evidence="7">
    <location>
        <begin position="202"/>
        <end position="314"/>
    </location>
</feature>
<name>A0ABV3DFM1_9ACTN</name>
<feature type="chain" id="PRO_5046829269" description="D-inositol 3-phosphate glycosyltransferase" evidence="5">
    <location>
        <begin position="18"/>
        <end position="1197"/>
    </location>
</feature>
<feature type="region of interest" description="Disordered" evidence="4">
    <location>
        <begin position="767"/>
        <end position="813"/>
    </location>
</feature>
<feature type="domain" description="Glycosyl transferase family 1" evidence="6">
    <location>
        <begin position="334"/>
        <end position="490"/>
    </location>
</feature>
<feature type="signal peptide" evidence="5">
    <location>
        <begin position="1"/>
        <end position="17"/>
    </location>
</feature>
<accession>A0ABV3DFM1</accession>
<gene>
    <name evidence="8" type="ORF">AB0C36_13665</name>
</gene>
<feature type="compositionally biased region" description="Low complexity" evidence="4">
    <location>
        <begin position="789"/>
        <end position="813"/>
    </location>
</feature>
<evidence type="ECO:0000313" key="8">
    <source>
        <dbReference type="EMBL" id="MEU8134549.1"/>
    </source>
</evidence>
<reference evidence="8 9" key="1">
    <citation type="submission" date="2024-06" db="EMBL/GenBank/DDBJ databases">
        <title>The Natural Products Discovery Center: Release of the First 8490 Sequenced Strains for Exploring Actinobacteria Biosynthetic Diversity.</title>
        <authorList>
            <person name="Kalkreuter E."/>
            <person name="Kautsar S.A."/>
            <person name="Yang D."/>
            <person name="Bader C.D."/>
            <person name="Teijaro C.N."/>
            <person name="Fluegel L."/>
            <person name="Davis C.M."/>
            <person name="Simpson J.R."/>
            <person name="Lauterbach L."/>
            <person name="Steele A.D."/>
            <person name="Gui C."/>
            <person name="Meng S."/>
            <person name="Li G."/>
            <person name="Viehrig K."/>
            <person name="Ye F."/>
            <person name="Su P."/>
            <person name="Kiefer A.F."/>
            <person name="Nichols A."/>
            <person name="Cepeda A.J."/>
            <person name="Yan W."/>
            <person name="Fan B."/>
            <person name="Jiang Y."/>
            <person name="Adhikari A."/>
            <person name="Zheng C.-J."/>
            <person name="Schuster L."/>
            <person name="Cowan T.M."/>
            <person name="Smanski M.J."/>
            <person name="Chevrette M.G."/>
            <person name="De Carvalho L.P.S."/>
            <person name="Shen B."/>
        </authorList>
    </citation>
    <scope>NUCLEOTIDE SEQUENCE [LARGE SCALE GENOMIC DNA]</scope>
    <source>
        <strain evidence="8 9">NPDC048946</strain>
    </source>
</reference>
<dbReference type="InterPro" id="IPR028098">
    <property type="entry name" value="Glyco_trans_4-like_N"/>
</dbReference>
<protein>
    <recommendedName>
        <fullName evidence="1">D-inositol 3-phosphate glycosyltransferase</fullName>
    </recommendedName>
</protein>
<sequence>MAASRPAAAAVPSAAVAAVPAPRAAGAPPRLVLLRMNWITGDSRIQKLALGMAERGWDVVVLGRSRTAAREVTTLGDPERGAATVIRVPVPAVVAPYRRSRRLRGVLGRIGFLSREDEVADRVAVNFLRREQAAEEAFVETPADRVRHTLKGAGVTAARARHMVRREATRRHAARMARVARPGAKARAVAYSYLAEGSGWRATQPQLVDFEAAFGPEIDALQPDIVHAQDITALGVGARAVERARRAGRKAVMIYDAQEFIAGAGYPDPEQKAAYVGLERELIARVDGVVTVSDTLADMLRDRYDLRDRPTVATNAPRLTRPTGGTGRGVRGAAGLPDDVPVLVYSGWLAPERGVDTLAEALVRLPDAHVVVVAGDRRPYFAVLEARVAELGVGDRFHFVPYVDPEQVVDHLSSATIGIIPLRHLPNHEISLITKYYEYMHAGLPIVVSDVKTMAAFTRELGCGEVFEADDAEGLAAAVRKVLADRERYVKPYAADGLLEEHSWDRQTENVAALYERLTGLVPEPIASGTLAAELAAGAAGFADLAADAPTVAPAAVAEGRPPAELTDAAGIPAPAARSVVLVASATGVRRGVVTALADRARAEGHDTVVLAPDPDGPGDSTRRPPQAPDAAQVLLVPAPRTVAAGRDRRRGTDESVARAARTYAEFLGRKSSSLFERLPDLPSVGWRAALPEAVDTEVALAPVLDALAPEVVHACDPVALLIASHAAARAKKSGRKLVVEYHRPGADPTGLPETHEARRALRSLERLCTPRANRVHSTPPTPTPDTRGAAGSPTASTQGAGASGAGSPTSAVSADAESVAQAVTVSFGSQLRSVAAGSPPGSASLMIGPANMAGQGWAWGQAAERHLGVPAEVFALRREGPLRFPADRYLTTAGWESVVVHLALRRHAVRTATHVLLESGLPLTGKAARSGRFSGDADVLRDAGIAVGLVFHGSDVRDPRRHRELYAESPFADPNSQVSQDLQPRYDARMRDVADWDGPVFVSTPDLLDFVVERWPHAVWLPVVVDLAAWRPGDEPLRRDKPVVLHAPSRGTLKSSPVVDAVVGDLAARGLVEYRRVEGVPPTDMPALVADADIVIDQLAIGNVGVLAAQAMAAGRVVVGHAAPSVRERFTGGVPQVEATPQTLRTVLTGLLDERDAAREVAARGPAFAAAHHDGRRSAAALASFLARHAPSQGET</sequence>
<dbReference type="PANTHER" id="PTHR12526">
    <property type="entry name" value="GLYCOSYLTRANSFERASE"/>
    <property type="match status" value="1"/>
</dbReference>
<keyword evidence="9" id="KW-1185">Reference proteome</keyword>
<dbReference type="Gene3D" id="3.40.50.2000">
    <property type="entry name" value="Glycogen Phosphorylase B"/>
    <property type="match status" value="3"/>
</dbReference>
<comment type="caution">
    <text evidence="8">The sequence shown here is derived from an EMBL/GenBank/DDBJ whole genome shotgun (WGS) entry which is preliminary data.</text>
</comment>
<dbReference type="EMBL" id="JBEZFP010000028">
    <property type="protein sequence ID" value="MEU8134549.1"/>
    <property type="molecule type" value="Genomic_DNA"/>
</dbReference>
<dbReference type="PANTHER" id="PTHR12526:SF636">
    <property type="entry name" value="BLL3647 PROTEIN"/>
    <property type="match status" value="1"/>
</dbReference>
<evidence type="ECO:0000256" key="2">
    <source>
        <dbReference type="ARBA" id="ARBA00022676"/>
    </source>
</evidence>
<evidence type="ECO:0000259" key="6">
    <source>
        <dbReference type="Pfam" id="PF00534"/>
    </source>
</evidence>